<dbReference type="AlphaFoldDB" id="A0A7I8WNR2"/>
<evidence type="ECO:0000313" key="7">
    <source>
        <dbReference type="Proteomes" id="UP000659654"/>
    </source>
</evidence>
<keyword evidence="4" id="KW-0808">Transferase</keyword>
<dbReference type="InterPro" id="IPR050271">
    <property type="entry name" value="UDP-glycosyltransferase"/>
</dbReference>
<dbReference type="Pfam" id="PF00201">
    <property type="entry name" value="UDPGT"/>
    <property type="match status" value="2"/>
</dbReference>
<keyword evidence="3" id="KW-0328">Glycosyltransferase</keyword>
<proteinExistence type="inferred from homology"/>
<keyword evidence="7" id="KW-1185">Reference proteome</keyword>
<sequence>MGKIADVLVDAGHNVTFYQQDAFTSIIKTGTKKARVIRRPCTLGCREQPSGDMWKLTDVIEGYKVYGKTMALACESQLKDNSLTDMLRVQNFKLVIAESFDYCAFALAEKAGIKRFIAASATMIHPLLLTTFGNPNNIVVTPGLDDDHGSQMSFFQRAKAFLFFPIKKWFTWKAFQEGLVTAIRTHYRNDFESAQITAQSSYVFVNIDEHLAFQQPLSAKFIYVGGEVDGTKNIKSLPENVDKIVKNSKYGVILISFGTIAQSYLLPEHTKQELVKTFEKFSKYDFIWKYEADDKIAANLTNVHKMKWTPQAELLAHPNLVAFVTHGGINSVSEAAQNGKPFVCIPIFGDQSHNCFAAQEKGLAVLVAKTDITTENMETALRTVLEPAFQTHAQTFARMMAKKPFKPRDRIVGYVNQALEFDVSSVLDLPGHKTMRFTLLLLIVSSTLFLHLKAANILFLNSAVIAQSHVFFTGKLADVLVDAGHNVTFYQQIGFTDLTKVGSRKAHIIVRQCDHAHCRDQPTENVWASGDEMMDNGEFFSGMAKAMAYACESQLNDKNLTDMFRAAKFDLVIAEHFDYCAHALADKAGIKKTITASAIMIEPHILNLMGNPTNLAFTPGYSDDHGSQLTYLQRAKALLLYPIRDYFMHNIFYKYIEDAIAKNYRPDFHAADAIARSSYVFVNIDEHLAFQQPLSDKFIYVGGVGEHIGRDHVLPENLNKILEESKKGAILISFGTIAQSYLLPEETKHEFIEVFKTFPDYDFIWKYEVDDDIAANLSNVHKVKWTPQSDLLAHPKLLAFVTHGGLNSMSETAHKGKPFVCIPLFGDQNRNCFSAQEKGLAEMVEKLEMTTENLVHALKTVLQPEYQKRAFQFAKMMADKPFQPADRVVGFVNHALKHDVSTALDLPGRQMTTIQYYFIDVIVPLAIVVMKTDSASYRTLIRPTLPFCGLKLQIAEECTLRLNSPV</sequence>
<evidence type="ECO:0000256" key="4">
    <source>
        <dbReference type="ARBA" id="ARBA00022679"/>
    </source>
</evidence>
<dbReference type="GO" id="GO:0015020">
    <property type="term" value="F:glucuronosyltransferase activity"/>
    <property type="evidence" value="ECO:0007669"/>
    <property type="project" value="UniProtKB-EC"/>
</dbReference>
<comment type="catalytic activity">
    <reaction evidence="5">
        <text>glucuronate acceptor + UDP-alpha-D-glucuronate = acceptor beta-D-glucuronoside + UDP + H(+)</text>
        <dbReference type="Rhea" id="RHEA:21032"/>
        <dbReference type="ChEBI" id="CHEBI:15378"/>
        <dbReference type="ChEBI" id="CHEBI:58052"/>
        <dbReference type="ChEBI" id="CHEBI:58223"/>
        <dbReference type="ChEBI" id="CHEBI:132367"/>
        <dbReference type="ChEBI" id="CHEBI:132368"/>
        <dbReference type="EC" id="2.4.1.17"/>
    </reaction>
</comment>
<accession>A0A7I8WNR2</accession>
<dbReference type="Proteomes" id="UP000582659">
    <property type="component" value="Unassembled WGS sequence"/>
</dbReference>
<dbReference type="SMR" id="A0A7I8WNR2"/>
<dbReference type="EMBL" id="CAJFDI010000002">
    <property type="protein sequence ID" value="CAD5213760.1"/>
    <property type="molecule type" value="Genomic_DNA"/>
</dbReference>
<evidence type="ECO:0000313" key="6">
    <source>
        <dbReference type="EMBL" id="CAD5213760.1"/>
    </source>
</evidence>
<dbReference type="PANTHER" id="PTHR48043:SF145">
    <property type="entry name" value="FI06409P-RELATED"/>
    <property type="match status" value="1"/>
</dbReference>
<protein>
    <recommendedName>
        <fullName evidence="2">glucuronosyltransferase</fullName>
        <ecNumber evidence="2">2.4.1.17</ecNumber>
    </recommendedName>
</protein>
<dbReference type="EC" id="2.4.1.17" evidence="2"/>
<gene>
    <name evidence="6" type="ORF">BXYJ_LOCUS3191</name>
</gene>
<evidence type="ECO:0000256" key="1">
    <source>
        <dbReference type="ARBA" id="ARBA00009995"/>
    </source>
</evidence>
<dbReference type="Gene3D" id="3.40.50.2000">
    <property type="entry name" value="Glycogen Phosphorylase B"/>
    <property type="match status" value="4"/>
</dbReference>
<organism evidence="6 7">
    <name type="scientific">Bursaphelenchus xylophilus</name>
    <name type="common">Pinewood nematode worm</name>
    <name type="synonym">Aphelenchoides xylophilus</name>
    <dbReference type="NCBI Taxonomy" id="6326"/>
    <lineage>
        <taxon>Eukaryota</taxon>
        <taxon>Metazoa</taxon>
        <taxon>Ecdysozoa</taxon>
        <taxon>Nematoda</taxon>
        <taxon>Chromadorea</taxon>
        <taxon>Rhabditida</taxon>
        <taxon>Tylenchina</taxon>
        <taxon>Tylenchomorpha</taxon>
        <taxon>Aphelenchoidea</taxon>
        <taxon>Aphelenchoididae</taxon>
        <taxon>Bursaphelenchus</taxon>
    </lineage>
</organism>
<name>A0A7I8WNR2_BURXY</name>
<dbReference type="PANTHER" id="PTHR48043">
    <property type="entry name" value="EG:EG0003.4 PROTEIN-RELATED"/>
    <property type="match status" value="1"/>
</dbReference>
<dbReference type="SUPFAM" id="SSF53756">
    <property type="entry name" value="UDP-Glycosyltransferase/glycogen phosphorylase"/>
    <property type="match status" value="2"/>
</dbReference>
<evidence type="ECO:0000256" key="3">
    <source>
        <dbReference type="ARBA" id="ARBA00022676"/>
    </source>
</evidence>
<comment type="caution">
    <text evidence="6">The sequence shown here is derived from an EMBL/GenBank/DDBJ whole genome shotgun (WGS) entry which is preliminary data.</text>
</comment>
<dbReference type="CDD" id="cd03784">
    <property type="entry name" value="GT1_Gtf-like"/>
    <property type="match status" value="2"/>
</dbReference>
<dbReference type="InterPro" id="IPR002213">
    <property type="entry name" value="UDP_glucos_trans"/>
</dbReference>
<reference evidence="6" key="1">
    <citation type="submission" date="2020-09" db="EMBL/GenBank/DDBJ databases">
        <authorList>
            <person name="Kikuchi T."/>
        </authorList>
    </citation>
    <scope>NUCLEOTIDE SEQUENCE</scope>
    <source>
        <strain evidence="6">Ka4C1</strain>
    </source>
</reference>
<dbReference type="FunFam" id="3.40.50.2000:FF:000021">
    <property type="entry name" value="UDP-glucuronosyltransferase"/>
    <property type="match status" value="2"/>
</dbReference>
<evidence type="ECO:0000256" key="2">
    <source>
        <dbReference type="ARBA" id="ARBA00012544"/>
    </source>
</evidence>
<comment type="similarity">
    <text evidence="1">Belongs to the UDP-glycosyltransferase family.</text>
</comment>
<dbReference type="OrthoDB" id="5835829at2759"/>
<dbReference type="Proteomes" id="UP000659654">
    <property type="component" value="Unassembled WGS sequence"/>
</dbReference>
<dbReference type="EMBL" id="CAJFCV020000002">
    <property type="protein sequence ID" value="CAG9093276.1"/>
    <property type="molecule type" value="Genomic_DNA"/>
</dbReference>
<evidence type="ECO:0000256" key="5">
    <source>
        <dbReference type="ARBA" id="ARBA00047475"/>
    </source>
</evidence>